<evidence type="ECO:0000313" key="1">
    <source>
        <dbReference type="EMBL" id="SVD59299.1"/>
    </source>
</evidence>
<dbReference type="AlphaFoldDB" id="A0A382WKW1"/>
<feature type="non-terminal residue" evidence="1">
    <location>
        <position position="67"/>
    </location>
</feature>
<proteinExistence type="predicted"/>
<organism evidence="1">
    <name type="scientific">marine metagenome</name>
    <dbReference type="NCBI Taxonomy" id="408172"/>
    <lineage>
        <taxon>unclassified sequences</taxon>
        <taxon>metagenomes</taxon>
        <taxon>ecological metagenomes</taxon>
    </lineage>
</organism>
<sequence length="67" mass="7435">MADVFKRVMEIIRNTTANMSAPQRMTVGILVLMIIGSIVWAATTAADSWVQIAGTEVPREQRNQIMT</sequence>
<gene>
    <name evidence="1" type="ORF">METZ01_LOCUS412153</name>
</gene>
<dbReference type="EMBL" id="UINC01160572">
    <property type="protein sequence ID" value="SVD59299.1"/>
    <property type="molecule type" value="Genomic_DNA"/>
</dbReference>
<name>A0A382WKW1_9ZZZZ</name>
<protein>
    <submittedName>
        <fullName evidence="1">Uncharacterized protein</fullName>
    </submittedName>
</protein>
<reference evidence="1" key="1">
    <citation type="submission" date="2018-05" db="EMBL/GenBank/DDBJ databases">
        <authorList>
            <person name="Lanie J.A."/>
            <person name="Ng W.-L."/>
            <person name="Kazmierczak K.M."/>
            <person name="Andrzejewski T.M."/>
            <person name="Davidsen T.M."/>
            <person name="Wayne K.J."/>
            <person name="Tettelin H."/>
            <person name="Glass J.I."/>
            <person name="Rusch D."/>
            <person name="Podicherti R."/>
            <person name="Tsui H.-C.T."/>
            <person name="Winkler M.E."/>
        </authorList>
    </citation>
    <scope>NUCLEOTIDE SEQUENCE</scope>
</reference>
<accession>A0A382WKW1</accession>